<dbReference type="OrthoDB" id="6485510at2759"/>
<dbReference type="PANTHER" id="PTHR15451:SF19">
    <property type="entry name" value="ERGOSTEROL BIOSYNTHETIC PROTEIN 28 HOMOLOG"/>
    <property type="match status" value="1"/>
</dbReference>
<evidence type="ECO:0000313" key="14">
    <source>
        <dbReference type="EMBL" id="PFH59947.1"/>
    </source>
</evidence>
<keyword evidence="4 13" id="KW-0812">Transmembrane</keyword>
<evidence type="ECO:0008006" key="16">
    <source>
        <dbReference type="Google" id="ProtNLM"/>
    </source>
</evidence>
<comment type="caution">
    <text evidence="14">The sequence shown here is derived from an EMBL/GenBank/DDBJ whole genome shotgun (WGS) entry which is preliminary data.</text>
</comment>
<name>A0A2A9PGD4_OPHUN</name>
<reference evidence="14 15" key="2">
    <citation type="journal article" date="2017" name="Sci. Rep.">
        <title>Ant-infecting Ophiocordyceps genomes reveal a high diversity of potential behavioral manipulation genes and a possible major role for enterotoxins.</title>
        <authorList>
            <person name="de Bekker C."/>
            <person name="Ohm R.A."/>
            <person name="Evans H.C."/>
            <person name="Brachmann A."/>
            <person name="Hughes D.P."/>
        </authorList>
    </citation>
    <scope>NUCLEOTIDE SEQUENCE [LARGE SCALE GENOMIC DNA]</scope>
    <source>
        <strain evidence="14 15">SC16a</strain>
    </source>
</reference>
<gene>
    <name evidence="14" type="ORF">XA68_11656</name>
</gene>
<keyword evidence="12" id="KW-0753">Steroid metabolism</keyword>
<keyword evidence="6" id="KW-0752">Steroid biosynthesis</keyword>
<evidence type="ECO:0000256" key="13">
    <source>
        <dbReference type="SAM" id="Phobius"/>
    </source>
</evidence>
<proteinExistence type="inferred from homology"/>
<evidence type="ECO:0000256" key="3">
    <source>
        <dbReference type="ARBA" id="ARBA00022516"/>
    </source>
</evidence>
<keyword evidence="11" id="KW-1207">Sterol metabolism</keyword>
<keyword evidence="3" id="KW-0444">Lipid biosynthesis</keyword>
<comment type="subcellular location">
    <subcellularLocation>
        <location evidence="1">Endoplasmic reticulum membrane</location>
        <topology evidence="1">Multi-pass membrane protein</topology>
    </subcellularLocation>
</comment>
<protein>
    <recommendedName>
        <fullName evidence="16">Ergosterol biosynthetic protein 28</fullName>
    </recommendedName>
</protein>
<dbReference type="Pfam" id="PF03694">
    <property type="entry name" value="Erg28"/>
    <property type="match status" value="1"/>
</dbReference>
<dbReference type="EMBL" id="LAZP02000161">
    <property type="protein sequence ID" value="PFH59947.1"/>
    <property type="molecule type" value="Genomic_DNA"/>
</dbReference>
<evidence type="ECO:0000256" key="8">
    <source>
        <dbReference type="ARBA" id="ARBA00023011"/>
    </source>
</evidence>
<dbReference type="STRING" id="268505.A0A2A9PGD4"/>
<feature type="transmembrane region" description="Helical" evidence="13">
    <location>
        <begin position="144"/>
        <end position="162"/>
    </location>
</feature>
<keyword evidence="7 13" id="KW-1133">Transmembrane helix</keyword>
<evidence type="ECO:0000256" key="11">
    <source>
        <dbReference type="ARBA" id="ARBA00023166"/>
    </source>
</evidence>
<dbReference type="GO" id="GO:0016126">
    <property type="term" value="P:sterol biosynthetic process"/>
    <property type="evidence" value="ECO:0007669"/>
    <property type="project" value="UniProtKB-KW"/>
</dbReference>
<keyword evidence="15" id="KW-1185">Reference proteome</keyword>
<dbReference type="AlphaFoldDB" id="A0A2A9PGD4"/>
<keyword evidence="10 13" id="KW-0472">Membrane</keyword>
<accession>A0A2A9PGD4</accession>
<evidence type="ECO:0000256" key="2">
    <source>
        <dbReference type="ARBA" id="ARBA00005377"/>
    </source>
</evidence>
<dbReference type="GO" id="GO:0030674">
    <property type="term" value="F:protein-macromolecule adaptor activity"/>
    <property type="evidence" value="ECO:0007669"/>
    <property type="project" value="TreeGrafter"/>
</dbReference>
<dbReference type="PANTHER" id="PTHR15451">
    <property type="entry name" value="ERGOSTEROL BIOSYNTHETIC PROTEIN 28-RELATED"/>
    <property type="match status" value="1"/>
</dbReference>
<sequence length="171" mass="18996">MNLANSLLPSAQGLLPYYMLILSIIPLGNSVQTYATLHFTRRIYNRRFVRNAALPPASASFEPDDAVNKLVPASRDSNTASDQVTPLAGRLFGTWTLISSVVRCYAAYNLHLCPVYDIAIWTYVVAIGHFASELFVFRTMKLGMPQLLPLVLASCALIWMSLVRDHYVESG</sequence>
<keyword evidence="5" id="KW-0256">Endoplasmic reticulum</keyword>
<keyword evidence="9" id="KW-0443">Lipid metabolism</keyword>
<dbReference type="Proteomes" id="UP000037136">
    <property type="component" value="Unassembled WGS sequence"/>
</dbReference>
<dbReference type="InterPro" id="IPR005352">
    <property type="entry name" value="Erg28"/>
</dbReference>
<evidence type="ECO:0000256" key="4">
    <source>
        <dbReference type="ARBA" id="ARBA00022692"/>
    </source>
</evidence>
<evidence type="ECO:0000256" key="1">
    <source>
        <dbReference type="ARBA" id="ARBA00004477"/>
    </source>
</evidence>
<evidence type="ECO:0000256" key="9">
    <source>
        <dbReference type="ARBA" id="ARBA00023098"/>
    </source>
</evidence>
<evidence type="ECO:0000256" key="6">
    <source>
        <dbReference type="ARBA" id="ARBA00022955"/>
    </source>
</evidence>
<feature type="transmembrane region" description="Helical" evidence="13">
    <location>
        <begin position="15"/>
        <end position="37"/>
    </location>
</feature>
<dbReference type="GO" id="GO:0005789">
    <property type="term" value="C:endoplasmic reticulum membrane"/>
    <property type="evidence" value="ECO:0007669"/>
    <property type="project" value="UniProtKB-SubCell"/>
</dbReference>
<evidence type="ECO:0000256" key="5">
    <source>
        <dbReference type="ARBA" id="ARBA00022824"/>
    </source>
</evidence>
<organism evidence="14 15">
    <name type="scientific">Ophiocordyceps unilateralis</name>
    <name type="common">Zombie-ant fungus</name>
    <name type="synonym">Torrubia unilateralis</name>
    <dbReference type="NCBI Taxonomy" id="268505"/>
    <lineage>
        <taxon>Eukaryota</taxon>
        <taxon>Fungi</taxon>
        <taxon>Dikarya</taxon>
        <taxon>Ascomycota</taxon>
        <taxon>Pezizomycotina</taxon>
        <taxon>Sordariomycetes</taxon>
        <taxon>Hypocreomycetidae</taxon>
        <taxon>Hypocreales</taxon>
        <taxon>Ophiocordycipitaceae</taxon>
        <taxon>Ophiocordyceps</taxon>
    </lineage>
</organism>
<keyword evidence="8" id="KW-0756">Sterol biosynthesis</keyword>
<comment type="similarity">
    <text evidence="2">Belongs to the ERG28 family.</text>
</comment>
<evidence type="ECO:0000256" key="7">
    <source>
        <dbReference type="ARBA" id="ARBA00022989"/>
    </source>
</evidence>
<evidence type="ECO:0000256" key="12">
    <source>
        <dbReference type="ARBA" id="ARBA00023221"/>
    </source>
</evidence>
<evidence type="ECO:0000256" key="10">
    <source>
        <dbReference type="ARBA" id="ARBA00023136"/>
    </source>
</evidence>
<reference evidence="14 15" key="1">
    <citation type="journal article" date="2015" name="BMC Genomics">
        <title>Gene expression during zombie ant biting behavior reflects the complexity underlying fungal parasitic behavioral manipulation.</title>
        <authorList>
            <person name="de Bekker C."/>
            <person name="Ohm R.A."/>
            <person name="Loreto R.G."/>
            <person name="Sebastian A."/>
            <person name="Albert I."/>
            <person name="Merrow M."/>
            <person name="Brachmann A."/>
            <person name="Hughes D.P."/>
        </authorList>
    </citation>
    <scope>NUCLEOTIDE SEQUENCE [LARGE SCALE GENOMIC DNA]</scope>
    <source>
        <strain evidence="14 15">SC16a</strain>
    </source>
</reference>
<evidence type="ECO:0000313" key="15">
    <source>
        <dbReference type="Proteomes" id="UP000037136"/>
    </source>
</evidence>